<dbReference type="EMBL" id="CP013970">
    <property type="protein sequence ID" value="AXF74956.1"/>
    <property type="molecule type" value="Genomic_DNA"/>
</dbReference>
<organism evidence="1 2">
    <name type="scientific">Erwinia tracheiphila</name>
    <dbReference type="NCBI Taxonomy" id="65700"/>
    <lineage>
        <taxon>Bacteria</taxon>
        <taxon>Pseudomonadati</taxon>
        <taxon>Pseudomonadota</taxon>
        <taxon>Gammaproteobacteria</taxon>
        <taxon>Enterobacterales</taxon>
        <taxon>Erwiniaceae</taxon>
        <taxon>Erwinia</taxon>
    </lineage>
</organism>
<reference evidence="1 2" key="1">
    <citation type="submission" date="2016-01" db="EMBL/GenBank/DDBJ databases">
        <authorList>
            <person name="Oliw E.H."/>
        </authorList>
    </citation>
    <scope>NUCLEOTIDE SEQUENCE [LARGE SCALE GENOMIC DNA]</scope>
    <source>
        <strain evidence="1 2">MDcuke</strain>
    </source>
</reference>
<accession>A0A345CND9</accession>
<dbReference type="Proteomes" id="UP000264980">
    <property type="component" value="Chromosome"/>
</dbReference>
<proteinExistence type="predicted"/>
<sequence>MQIILFPFRVMALFFLLCSYTNSYPESLLIKNSPTAEVAALVEKLVMADSSQSNEILSKINSIRKKNPENTDILLMYTNSLIGEKHYKEGIEFLKILYKKKPTRTYLLTQCMLKKRLGDKDSGCYEDVVHLSEQQNLIDSDYVTALFFTDTKKFSTVKQQLIKENKFKESDFLVFTLGKEKMLHELFP</sequence>
<gene>
    <name evidence="1" type="ORF">AV903_00695</name>
</gene>
<name>A0A345CND9_9GAMM</name>
<evidence type="ECO:0000313" key="1">
    <source>
        <dbReference type="EMBL" id="AXF74956.1"/>
    </source>
</evidence>
<evidence type="ECO:0008006" key="3">
    <source>
        <dbReference type="Google" id="ProtNLM"/>
    </source>
</evidence>
<dbReference type="AlphaFoldDB" id="A0A345CND9"/>
<evidence type="ECO:0000313" key="2">
    <source>
        <dbReference type="Proteomes" id="UP000264980"/>
    </source>
</evidence>
<protein>
    <recommendedName>
        <fullName evidence="3">Tetratricopeptide repeat protein</fullName>
    </recommendedName>
</protein>